<evidence type="ECO:0000256" key="3">
    <source>
        <dbReference type="ARBA" id="ARBA00018111"/>
    </source>
</evidence>
<name>A0ABQ6LXY3_9GAMM</name>
<comment type="caution">
    <text evidence="9">The sequence shown here is derived from an EMBL/GenBank/DDBJ whole genome shotgun (WGS) entry which is preliminary data.</text>
</comment>
<dbReference type="InterPro" id="IPR053925">
    <property type="entry name" value="RecX_HTH_3rd"/>
</dbReference>
<dbReference type="PANTHER" id="PTHR33602">
    <property type="entry name" value="REGULATORY PROTEIN RECX FAMILY PROTEIN"/>
    <property type="match status" value="1"/>
</dbReference>
<dbReference type="HAMAP" id="MF_01114">
    <property type="entry name" value="RecX"/>
    <property type="match status" value="1"/>
</dbReference>
<dbReference type="Pfam" id="PF21981">
    <property type="entry name" value="RecX_HTH3"/>
    <property type="match status" value="1"/>
</dbReference>
<reference evidence="9 10" key="1">
    <citation type="submission" date="2023-04" db="EMBL/GenBank/DDBJ databases">
        <title>Marinobulbifer ophiurae gen. nov., sp. Nov., isolate from tissue of brittle star Ophioplocus japonicus.</title>
        <authorList>
            <person name="Kawano K."/>
            <person name="Sawayama S."/>
            <person name="Nakagawa S."/>
        </authorList>
    </citation>
    <scope>NUCLEOTIDE SEQUENCE [LARGE SCALE GENOMIC DNA]</scope>
    <source>
        <strain evidence="9 10">NKW57</strain>
    </source>
</reference>
<protein>
    <recommendedName>
        <fullName evidence="3 5">Regulatory protein RecX</fullName>
    </recommendedName>
</protein>
<dbReference type="Pfam" id="PF21982">
    <property type="entry name" value="RecX_HTH1"/>
    <property type="match status" value="1"/>
</dbReference>
<sequence>MANNLPETGSRQEQAYQAALALLTRRDHSRLELSQKLSSKFPGEPLEPILDRVVELGYQCDRRFAEIFVRSRVARLQGPVRIKQELRQRGVEQVLIEQAMSQQSFNWFSIAEEALSRKFSGIAEDPKERARRQRFLAYRGFSMDVIRELV</sequence>
<dbReference type="RefSeq" id="WP_285763576.1">
    <property type="nucleotide sequence ID" value="NZ_BSYJ01000002.1"/>
</dbReference>
<dbReference type="InterPro" id="IPR003783">
    <property type="entry name" value="Regulatory_RecX"/>
</dbReference>
<proteinExistence type="inferred from homology"/>
<dbReference type="InterPro" id="IPR053924">
    <property type="entry name" value="RecX_HTH_2nd"/>
</dbReference>
<feature type="domain" description="RecX third three-helical" evidence="7">
    <location>
        <begin position="110"/>
        <end position="149"/>
    </location>
</feature>
<evidence type="ECO:0000256" key="4">
    <source>
        <dbReference type="ARBA" id="ARBA00022490"/>
    </source>
</evidence>
<evidence type="ECO:0000256" key="5">
    <source>
        <dbReference type="HAMAP-Rule" id="MF_01114"/>
    </source>
</evidence>
<evidence type="ECO:0000256" key="2">
    <source>
        <dbReference type="ARBA" id="ARBA00009695"/>
    </source>
</evidence>
<accession>A0ABQ6LXY3</accession>
<dbReference type="Pfam" id="PF02631">
    <property type="entry name" value="RecX_HTH2"/>
    <property type="match status" value="1"/>
</dbReference>
<evidence type="ECO:0000256" key="1">
    <source>
        <dbReference type="ARBA" id="ARBA00004496"/>
    </source>
</evidence>
<evidence type="ECO:0000259" key="8">
    <source>
        <dbReference type="Pfam" id="PF21982"/>
    </source>
</evidence>
<dbReference type="PANTHER" id="PTHR33602:SF1">
    <property type="entry name" value="REGULATORY PROTEIN RECX FAMILY PROTEIN"/>
    <property type="match status" value="1"/>
</dbReference>
<comment type="similarity">
    <text evidence="2 5">Belongs to the RecX family.</text>
</comment>
<feature type="domain" description="RecX first three-helical" evidence="8">
    <location>
        <begin position="15"/>
        <end position="52"/>
    </location>
</feature>
<evidence type="ECO:0000259" key="6">
    <source>
        <dbReference type="Pfam" id="PF02631"/>
    </source>
</evidence>
<feature type="domain" description="RecX second three-helical" evidence="6">
    <location>
        <begin position="61"/>
        <end position="100"/>
    </location>
</feature>
<organism evidence="9 10">
    <name type="scientific">Biformimicrobium ophioploci</name>
    <dbReference type="NCBI Taxonomy" id="3036711"/>
    <lineage>
        <taxon>Bacteria</taxon>
        <taxon>Pseudomonadati</taxon>
        <taxon>Pseudomonadota</taxon>
        <taxon>Gammaproteobacteria</taxon>
        <taxon>Cellvibrionales</taxon>
        <taxon>Microbulbiferaceae</taxon>
        <taxon>Biformimicrobium</taxon>
    </lineage>
</organism>
<dbReference type="InterPro" id="IPR053926">
    <property type="entry name" value="RecX_HTH_1st"/>
</dbReference>
<keyword evidence="4 5" id="KW-0963">Cytoplasm</keyword>
<evidence type="ECO:0000313" key="9">
    <source>
        <dbReference type="EMBL" id="GMG86953.1"/>
    </source>
</evidence>
<dbReference type="InterPro" id="IPR036388">
    <property type="entry name" value="WH-like_DNA-bd_sf"/>
</dbReference>
<comment type="subcellular location">
    <subcellularLocation>
        <location evidence="1 5">Cytoplasm</location>
    </subcellularLocation>
</comment>
<dbReference type="Proteomes" id="UP001224392">
    <property type="component" value="Unassembled WGS sequence"/>
</dbReference>
<evidence type="ECO:0000259" key="7">
    <source>
        <dbReference type="Pfam" id="PF21981"/>
    </source>
</evidence>
<dbReference type="Gene3D" id="1.10.10.10">
    <property type="entry name" value="Winged helix-like DNA-binding domain superfamily/Winged helix DNA-binding domain"/>
    <property type="match status" value="3"/>
</dbReference>
<gene>
    <name evidence="5 9" type="primary">recX</name>
    <name evidence="9" type="ORF">MNKW57_12740</name>
</gene>
<comment type="function">
    <text evidence="5">Modulates RecA activity.</text>
</comment>
<keyword evidence="10" id="KW-1185">Reference proteome</keyword>
<evidence type="ECO:0000313" key="10">
    <source>
        <dbReference type="Proteomes" id="UP001224392"/>
    </source>
</evidence>
<dbReference type="EMBL" id="BSYJ01000002">
    <property type="protein sequence ID" value="GMG86953.1"/>
    <property type="molecule type" value="Genomic_DNA"/>
</dbReference>